<dbReference type="InterPro" id="IPR025164">
    <property type="entry name" value="Toastrack_DUF4097"/>
</dbReference>
<feature type="domain" description="DUF4097" evidence="3">
    <location>
        <begin position="128"/>
        <end position="252"/>
    </location>
</feature>
<sequence length="256" mass="26154">MARSFSARAVAVAALAAVLAAGATGCGASPGDDKDPDHRTFALQGSTLTVDSDDSALEIVAAGGNAAGQVRVTRWFAGSVLVGSGPKVSWSLKDDRLVLRVHCSGFVADCAARHRIEVPRGVAVTVEDGDGSVRARGFRDALSIRTGDGSVHVTDTSGPLTLRTGDGSVHAEVASRDVSTHTGDGSVRVELSAVPDRVEAVSGDGSVTLSVPRATYRVSASSGDGRVRVSVPRDDSSPHRVSVRTGDGGITVRTAN</sequence>
<dbReference type="EMBL" id="JAFFZS010000007">
    <property type="protein sequence ID" value="MBN0044814.1"/>
    <property type="molecule type" value="Genomic_DNA"/>
</dbReference>
<evidence type="ECO:0000259" key="3">
    <source>
        <dbReference type="Pfam" id="PF13349"/>
    </source>
</evidence>
<accession>A0ABS2VNX0</accession>
<evidence type="ECO:0000313" key="5">
    <source>
        <dbReference type="Proteomes" id="UP000788262"/>
    </source>
</evidence>
<feature type="region of interest" description="Disordered" evidence="1">
    <location>
        <begin position="231"/>
        <end position="256"/>
    </location>
</feature>
<dbReference type="RefSeq" id="WP_205383027.1">
    <property type="nucleotide sequence ID" value="NZ_JAFFZS010000007.1"/>
</dbReference>
<feature type="chain" id="PRO_5045913170" evidence="2">
    <location>
        <begin position="29"/>
        <end position="256"/>
    </location>
</feature>
<gene>
    <name evidence="4" type="ORF">JS756_11965</name>
</gene>
<evidence type="ECO:0000256" key="2">
    <source>
        <dbReference type="SAM" id="SignalP"/>
    </source>
</evidence>
<dbReference type="Proteomes" id="UP000788262">
    <property type="component" value="Unassembled WGS sequence"/>
</dbReference>
<proteinExistence type="predicted"/>
<comment type="caution">
    <text evidence="4">The sequence shown here is derived from an EMBL/GenBank/DDBJ whole genome shotgun (WGS) entry which is preliminary data.</text>
</comment>
<reference evidence="4 5" key="1">
    <citation type="submission" date="2021-02" db="EMBL/GenBank/DDBJ databases">
        <title>Whole genome sequencing of Streptomyces actuosus VRA1.</title>
        <authorList>
            <person name="Sen G."/>
            <person name="Sen A."/>
        </authorList>
    </citation>
    <scope>NUCLEOTIDE SEQUENCE [LARGE SCALE GENOMIC DNA]</scope>
    <source>
        <strain evidence="4 5">VRA1</strain>
    </source>
</reference>
<dbReference type="PROSITE" id="PS51257">
    <property type="entry name" value="PROKAR_LIPOPROTEIN"/>
    <property type="match status" value="1"/>
</dbReference>
<evidence type="ECO:0000256" key="1">
    <source>
        <dbReference type="SAM" id="MobiDB-lite"/>
    </source>
</evidence>
<keyword evidence="5" id="KW-1185">Reference proteome</keyword>
<evidence type="ECO:0000313" key="4">
    <source>
        <dbReference type="EMBL" id="MBN0044814.1"/>
    </source>
</evidence>
<name>A0ABS2VNX0_STRAS</name>
<protein>
    <submittedName>
        <fullName evidence="4">DUF4097 family beta strand repeat protein</fullName>
    </submittedName>
</protein>
<dbReference type="Pfam" id="PF13349">
    <property type="entry name" value="DUF4097"/>
    <property type="match status" value="1"/>
</dbReference>
<organism evidence="4 5">
    <name type="scientific">Streptomyces actuosus</name>
    <dbReference type="NCBI Taxonomy" id="1885"/>
    <lineage>
        <taxon>Bacteria</taxon>
        <taxon>Bacillati</taxon>
        <taxon>Actinomycetota</taxon>
        <taxon>Actinomycetes</taxon>
        <taxon>Kitasatosporales</taxon>
        <taxon>Streptomycetaceae</taxon>
        <taxon>Streptomyces</taxon>
    </lineage>
</organism>
<keyword evidence="2" id="KW-0732">Signal</keyword>
<feature type="signal peptide" evidence="2">
    <location>
        <begin position="1"/>
        <end position="28"/>
    </location>
</feature>